<dbReference type="SUPFAM" id="SSF52540">
    <property type="entry name" value="P-loop containing nucleoside triphosphate hydrolases"/>
    <property type="match status" value="1"/>
</dbReference>
<keyword evidence="4" id="KW-0547">Nucleotide-binding</keyword>
<feature type="domain" description="ATPase" evidence="1">
    <location>
        <begin position="3"/>
        <end position="207"/>
    </location>
</feature>
<gene>
    <name evidence="3" type="ORF">RCC75_01150</name>
    <name evidence="4" type="ORF">RCG00_06530</name>
</gene>
<dbReference type="Pfam" id="PF03008">
    <property type="entry name" value="DUF234"/>
    <property type="match status" value="1"/>
</dbReference>
<name>A0AA51MTF2_9GAMM</name>
<dbReference type="Proteomes" id="UP001223336">
    <property type="component" value="Unassembled WGS sequence"/>
</dbReference>
<dbReference type="Gene3D" id="3.40.50.300">
    <property type="entry name" value="P-loop containing nucleotide triphosphate hydrolases"/>
    <property type="match status" value="2"/>
</dbReference>
<proteinExistence type="predicted"/>
<dbReference type="PANTHER" id="PTHR34704">
    <property type="entry name" value="ATPASE"/>
    <property type="match status" value="1"/>
</dbReference>
<dbReference type="InterPro" id="IPR004256">
    <property type="entry name" value="DUF234"/>
</dbReference>
<dbReference type="EMBL" id="CP133217">
    <property type="protein sequence ID" value="WML88021.1"/>
    <property type="molecule type" value="Genomic_DNA"/>
</dbReference>
<dbReference type="InterPro" id="IPR027417">
    <property type="entry name" value="P-loop_NTPase"/>
</dbReference>
<evidence type="ECO:0000259" key="2">
    <source>
        <dbReference type="Pfam" id="PF03008"/>
    </source>
</evidence>
<dbReference type="PANTHER" id="PTHR34704:SF1">
    <property type="entry name" value="ATPASE"/>
    <property type="match status" value="1"/>
</dbReference>
<evidence type="ECO:0000313" key="4">
    <source>
        <dbReference type="EMBL" id="WML88021.1"/>
    </source>
</evidence>
<accession>A0AA51MTF2</accession>
<dbReference type="RefSeq" id="WP_308133348.1">
    <property type="nucleotide sequence ID" value="NZ_CP133197.1"/>
</dbReference>
<dbReference type="AlphaFoldDB" id="A0AA51MTF2"/>
<dbReference type="InterPro" id="IPR011579">
    <property type="entry name" value="ATPase_dom"/>
</dbReference>
<protein>
    <submittedName>
        <fullName evidence="4">ATP-binding protein</fullName>
    </submittedName>
</protein>
<dbReference type="Pfam" id="PF01637">
    <property type="entry name" value="ATPase_2"/>
    <property type="match status" value="1"/>
</dbReference>
<evidence type="ECO:0000313" key="5">
    <source>
        <dbReference type="Proteomes" id="UP001223336"/>
    </source>
</evidence>
<feature type="domain" description="DUF234" evidence="2">
    <location>
        <begin position="316"/>
        <end position="400"/>
    </location>
</feature>
<reference evidence="4 5" key="1">
    <citation type="submission" date="2023-08" db="EMBL/GenBank/DDBJ databases">
        <title>New molecular markers tilS and rpoB for phylogenetic and monitoring studies of the genus Thiothrix biodiversity.</title>
        <authorList>
            <person name="Ravin N.V."/>
            <person name="Smolyakov D."/>
            <person name="Markov N.D."/>
            <person name="Beletsky A.V."/>
            <person name="Mardanov A.V."/>
            <person name="Rudenko T.S."/>
            <person name="Grabovich M.Y."/>
        </authorList>
    </citation>
    <scope>NUCLEOTIDE SEQUENCE</scope>
    <source>
        <strain evidence="4">DNT52</strain>
        <strain evidence="3 5">H33</strain>
    </source>
</reference>
<evidence type="ECO:0000313" key="3">
    <source>
        <dbReference type="EMBL" id="MDQ5767117.1"/>
    </source>
</evidence>
<dbReference type="EMBL" id="JAVFKN010000001">
    <property type="protein sequence ID" value="MDQ5767117.1"/>
    <property type="molecule type" value="Genomic_DNA"/>
</dbReference>
<organism evidence="4">
    <name type="scientific">Thiothrix subterranea</name>
    <dbReference type="NCBI Taxonomy" id="2735563"/>
    <lineage>
        <taxon>Bacteria</taxon>
        <taxon>Pseudomonadati</taxon>
        <taxon>Pseudomonadota</taxon>
        <taxon>Gammaproteobacteria</taxon>
        <taxon>Thiotrichales</taxon>
        <taxon>Thiotrichaceae</taxon>
        <taxon>Thiothrix</taxon>
    </lineage>
</organism>
<keyword evidence="5" id="KW-1185">Reference proteome</keyword>
<evidence type="ECO:0000259" key="1">
    <source>
        <dbReference type="Pfam" id="PF01637"/>
    </source>
</evidence>
<dbReference type="GO" id="GO:0005524">
    <property type="term" value="F:ATP binding"/>
    <property type="evidence" value="ECO:0007669"/>
    <property type="project" value="UniProtKB-KW"/>
</dbReference>
<keyword evidence="4" id="KW-0067">ATP-binding</keyword>
<dbReference type="Proteomes" id="UP001229862">
    <property type="component" value="Chromosome"/>
</dbReference>
<sequence>MQFYGREDELAQLRTITAQAASGGKMTVMTGRRRVGKTLLARESCKGGQSLYLFIAKKSESLICAECVDIIKNTFDVPVFGDIQHFRDVFRLLLEIGKTQPYVLIIDEFQEFYRINPAVYSEIQNLWDQCRQQTRIHLMFVGSVHSLMVKIFQNNKEPLFGRADRILYLKPFKPQTIHEILQHAQQYTPENLFYAYLLTGGIPRYLEILHDNAVYGRDAIMDFVFSKNSPFLEEGKHVLIEEFGKEYATYFSILELLASGKTGRGELESILATNVSGYLARLQNEYDVIAVRKPINAKPGSKVQKYFIKDNFLNFWFRFIYRNNSAVEAENFAYIKRILERDLSTYSGMVLERLFHVLLAGTGHYNQIGSYWERGNQNEIDVVAVNDLDKQVLVGEVKMNPDRIRIAALQHKAEKLEQVFAGYAFAYQGFSLEAIDQYVGQHD</sequence>